<gene>
    <name evidence="2" type="ORF">MCHLO_13508</name>
</gene>
<evidence type="ECO:0000256" key="1">
    <source>
        <dbReference type="SAM" id="MobiDB-lite"/>
    </source>
</evidence>
<dbReference type="SUPFAM" id="SSF56317">
    <property type="entry name" value="Carbon-nitrogen hydrolase"/>
    <property type="match status" value="1"/>
</dbReference>
<evidence type="ECO:0008006" key="4">
    <source>
        <dbReference type="Google" id="ProtNLM"/>
    </source>
</evidence>
<dbReference type="InterPro" id="IPR039703">
    <property type="entry name" value="Nta1"/>
</dbReference>
<evidence type="ECO:0000313" key="3">
    <source>
        <dbReference type="Proteomes" id="UP000815677"/>
    </source>
</evidence>
<sequence>MARAAATPTNRLTNNSGSGSVAPLGMQRRSLVARRIIALLDMIYQSWKKLNFVEVREKAAALVVELEAWGYAFPNADAIEPYLELPRTGPTSVFCADLANNLGCCVLAGYPERLDASEIVAKTAPDASSAPATPVSVPRGANSAALFGPDGNWLGGSRKTNLFRTDTTWAKAGNGFATFTIPLRGGADKARVSVGICMDLNAAPPYDWTIADGPYELADYTLSENADVLVLLNAWLDSKEYIEHPYDLSTISFWSKRLRPLWADSHTDTVRDASRSDTLAQPTSNGSSDRGRETLVVVCNRGGAENDTQYAGSSAVFQMRRGAGESGVLRAALRRADEKVLVWPETSRRDEDEEDSDSGSSTGGGSG</sequence>
<feature type="compositionally biased region" description="Polar residues" evidence="1">
    <location>
        <begin position="276"/>
        <end position="288"/>
    </location>
</feature>
<protein>
    <recommendedName>
        <fullName evidence="4">CN hydrolase domain-containing protein</fullName>
    </recommendedName>
</protein>
<accession>A0ABQ0M0W5</accession>
<proteinExistence type="predicted"/>
<dbReference type="PANTHER" id="PTHR11750">
    <property type="entry name" value="PROTEIN N-TERMINAL AMIDASE"/>
    <property type="match status" value="1"/>
</dbReference>
<organism evidence="2 3">
    <name type="scientific">Mycena chlorophos</name>
    <name type="common">Agaric fungus</name>
    <name type="synonym">Agaricus chlorophos</name>
    <dbReference type="NCBI Taxonomy" id="658473"/>
    <lineage>
        <taxon>Eukaryota</taxon>
        <taxon>Fungi</taxon>
        <taxon>Dikarya</taxon>
        <taxon>Basidiomycota</taxon>
        <taxon>Agaricomycotina</taxon>
        <taxon>Agaricomycetes</taxon>
        <taxon>Agaricomycetidae</taxon>
        <taxon>Agaricales</taxon>
        <taxon>Marasmiineae</taxon>
        <taxon>Mycenaceae</taxon>
        <taxon>Mycena</taxon>
    </lineage>
</organism>
<dbReference type="EMBL" id="DF849358">
    <property type="protein sequence ID" value="GAT56918.1"/>
    <property type="molecule type" value="Genomic_DNA"/>
</dbReference>
<feature type="region of interest" description="Disordered" evidence="1">
    <location>
        <begin position="342"/>
        <end position="367"/>
    </location>
</feature>
<feature type="region of interest" description="Disordered" evidence="1">
    <location>
        <begin position="269"/>
        <end position="293"/>
    </location>
</feature>
<dbReference type="Proteomes" id="UP000815677">
    <property type="component" value="Unassembled WGS sequence"/>
</dbReference>
<dbReference type="Gene3D" id="3.60.110.10">
    <property type="entry name" value="Carbon-nitrogen hydrolase"/>
    <property type="match status" value="1"/>
</dbReference>
<keyword evidence="3" id="KW-1185">Reference proteome</keyword>
<name>A0ABQ0M0W5_MYCCL</name>
<evidence type="ECO:0000313" key="2">
    <source>
        <dbReference type="EMBL" id="GAT56918.1"/>
    </source>
</evidence>
<feature type="region of interest" description="Disordered" evidence="1">
    <location>
        <begin position="1"/>
        <end position="21"/>
    </location>
</feature>
<dbReference type="PANTHER" id="PTHR11750:SF26">
    <property type="entry name" value="PROTEIN N-TERMINAL AMIDASE"/>
    <property type="match status" value="1"/>
</dbReference>
<reference evidence="2" key="1">
    <citation type="submission" date="2014-09" db="EMBL/GenBank/DDBJ databases">
        <title>Genome sequence of the luminous mushroom Mycena chlorophos for searching fungal bioluminescence genes.</title>
        <authorList>
            <person name="Tanaka Y."/>
            <person name="Kasuga D."/>
            <person name="Oba Y."/>
            <person name="Hase S."/>
            <person name="Sato K."/>
            <person name="Oba Y."/>
            <person name="Sakakibara Y."/>
        </authorList>
    </citation>
    <scope>NUCLEOTIDE SEQUENCE</scope>
</reference>
<dbReference type="InterPro" id="IPR036526">
    <property type="entry name" value="C-N_Hydrolase_sf"/>
</dbReference>
<feature type="compositionally biased region" description="Polar residues" evidence="1">
    <location>
        <begin position="7"/>
        <end position="19"/>
    </location>
</feature>